<gene>
    <name evidence="1" type="ORF">GON03_21640</name>
</gene>
<protein>
    <recommendedName>
        <fullName evidence="3">Type IV toxin-antitoxin system AbiEi family antitoxin domain-containing protein</fullName>
    </recommendedName>
</protein>
<dbReference type="AlphaFoldDB" id="A0A6L6XX12"/>
<comment type="caution">
    <text evidence="1">The sequence shown here is derived from an EMBL/GenBank/DDBJ whole genome shotgun (WGS) entry which is preliminary data.</text>
</comment>
<dbReference type="Proteomes" id="UP000473525">
    <property type="component" value="Unassembled WGS sequence"/>
</dbReference>
<sequence>MDPLHQLVLRQSFFTRAEARAAGYGDRDVAQAMRARLWHRIRRGYYTFHGVWASLDAVDRHLVTARAVAHSLGDAVALSHVSGLVVHRVDVWGCDLRRIHVTRLDGGPGRIEGDVVHHEGRCAVDDAVVVGGLAVLAADRCAIETASRTTNEVALTLFDGVLRAGHGDAEGLFRRFESMEHWPYTQHLHVPVRMADGGAGSVGESRGRWLFRCAGLPAPIVQYEVRSAAGELIGTTDWAWPGHGLMGEFDGIVKYGRLLKPGQSPGDVVFSEKVREDQLREITGMSMVRLVWSDYDAPQATAERVRARLNRLA</sequence>
<accession>A0A6L6XX12</accession>
<dbReference type="RefSeq" id="WP_157346825.1">
    <property type="nucleotide sequence ID" value="NZ_WSEK01000005.1"/>
</dbReference>
<reference evidence="1 2" key="1">
    <citation type="submission" date="2019-12" db="EMBL/GenBank/DDBJ databases">
        <authorList>
            <person name="Huq M.A."/>
        </authorList>
    </citation>
    <scope>NUCLEOTIDE SEQUENCE [LARGE SCALE GENOMIC DNA]</scope>
    <source>
        <strain evidence="1 2">MAH-18</strain>
    </source>
</reference>
<evidence type="ECO:0008006" key="3">
    <source>
        <dbReference type="Google" id="ProtNLM"/>
    </source>
</evidence>
<name>A0A6L6XX12_9ACTN</name>
<evidence type="ECO:0000313" key="1">
    <source>
        <dbReference type="EMBL" id="MVQ51790.1"/>
    </source>
</evidence>
<evidence type="ECO:0000313" key="2">
    <source>
        <dbReference type="Proteomes" id="UP000473525"/>
    </source>
</evidence>
<dbReference type="EMBL" id="WSEK01000005">
    <property type="protein sequence ID" value="MVQ51790.1"/>
    <property type="molecule type" value="Genomic_DNA"/>
</dbReference>
<keyword evidence="2" id="KW-1185">Reference proteome</keyword>
<organism evidence="1 2">
    <name type="scientific">Nocardioides agri</name>
    <dbReference type="NCBI Taxonomy" id="2682843"/>
    <lineage>
        <taxon>Bacteria</taxon>
        <taxon>Bacillati</taxon>
        <taxon>Actinomycetota</taxon>
        <taxon>Actinomycetes</taxon>
        <taxon>Propionibacteriales</taxon>
        <taxon>Nocardioidaceae</taxon>
        <taxon>Nocardioides</taxon>
    </lineage>
</organism>
<proteinExistence type="predicted"/>